<gene>
    <name evidence="4" type="ORF">M9Y10_028555</name>
</gene>
<dbReference type="EMBL" id="JAPFFF010000004">
    <property type="protein sequence ID" value="KAK8891347.1"/>
    <property type="molecule type" value="Genomic_DNA"/>
</dbReference>
<feature type="region of interest" description="Disordered" evidence="2">
    <location>
        <begin position="401"/>
        <end position="425"/>
    </location>
</feature>
<comment type="catalytic activity">
    <reaction evidence="1">
        <text>O-phospho-L-threonyl-[protein] + H2O = L-threonyl-[protein] + phosphate</text>
        <dbReference type="Rhea" id="RHEA:47004"/>
        <dbReference type="Rhea" id="RHEA-COMP:11060"/>
        <dbReference type="Rhea" id="RHEA-COMP:11605"/>
        <dbReference type="ChEBI" id="CHEBI:15377"/>
        <dbReference type="ChEBI" id="CHEBI:30013"/>
        <dbReference type="ChEBI" id="CHEBI:43474"/>
        <dbReference type="ChEBI" id="CHEBI:61977"/>
        <dbReference type="EC" id="3.1.3.16"/>
    </reaction>
</comment>
<dbReference type="InterPro" id="IPR029052">
    <property type="entry name" value="Metallo-depent_PP-like"/>
</dbReference>
<evidence type="ECO:0000259" key="3">
    <source>
        <dbReference type="PROSITE" id="PS00125"/>
    </source>
</evidence>
<comment type="caution">
    <text evidence="4">The sequence shown here is derived from an EMBL/GenBank/DDBJ whole genome shotgun (WGS) entry which is preliminary data.</text>
</comment>
<sequence>MADENNNSEIADCILDVYASILSMSPDQINQLGVTIPIPTFNESSVTSIVNKARDIFMTQETLIDVPLPVYVVGDLHGNIFDLVRILIMSGPPPKNRFLFLGDYVDRGQYSVEIITLLFAMLVKYPNYIYLIRGNHEFSRVNEVYGLKCEVMSLYESSSLFDIINKCFNYMPLVALISNCIFCVHGGISQQISSMKQLKKIKRPIPDYVNNIASELTWNDPSTEITDFSKGNARGNCVTFGADAVQSFLKSFRLKHIFRAHQVVQLGVEKFAGDGLYTIFSSSNYQESQNNRCGLLLVKEDGEIQSFSLPPIIQIPREKALTKGETLPGKFVPSERRSSLVLDQYSDDDSYIKHASDDGTNSLNSPTKKSMLCLRTPVVNTPFNRTSYIRKRTTFSFVGINRQNPGKAQAPPSKPVTSLPTLKEQ</sequence>
<comment type="similarity">
    <text evidence="1">Belongs to the PPP phosphatase family.</text>
</comment>
<keyword evidence="5" id="KW-1185">Reference proteome</keyword>
<dbReference type="SMART" id="SM00156">
    <property type="entry name" value="PP2Ac"/>
    <property type="match status" value="1"/>
</dbReference>
<feature type="domain" description="Serine/threonine specific protein phosphatases" evidence="3">
    <location>
        <begin position="132"/>
        <end position="137"/>
    </location>
</feature>
<dbReference type="Proteomes" id="UP001470230">
    <property type="component" value="Unassembled WGS sequence"/>
</dbReference>
<reference evidence="4 5" key="1">
    <citation type="submission" date="2024-04" db="EMBL/GenBank/DDBJ databases">
        <title>Tritrichomonas musculus Genome.</title>
        <authorList>
            <person name="Alves-Ferreira E."/>
            <person name="Grigg M."/>
            <person name="Lorenzi H."/>
            <person name="Galac M."/>
        </authorList>
    </citation>
    <scope>NUCLEOTIDE SEQUENCE [LARGE SCALE GENOMIC DNA]</scope>
    <source>
        <strain evidence="4 5">EAF2021</strain>
    </source>
</reference>
<accession>A0ABR2KLQ4</accession>
<dbReference type="InterPro" id="IPR004843">
    <property type="entry name" value="Calcineurin-like_PHP"/>
</dbReference>
<evidence type="ECO:0000256" key="1">
    <source>
        <dbReference type="RuleBase" id="RU004273"/>
    </source>
</evidence>
<keyword evidence="1" id="KW-0378">Hydrolase</keyword>
<dbReference type="EC" id="3.1.3.16" evidence="1"/>
<dbReference type="PANTHER" id="PTHR11668:SF494">
    <property type="entry name" value="PROTEIN PHOSPHATASE, PUTATIVE-RELATED"/>
    <property type="match status" value="1"/>
</dbReference>
<dbReference type="Gene3D" id="3.60.21.10">
    <property type="match status" value="1"/>
</dbReference>
<dbReference type="PROSITE" id="PS00125">
    <property type="entry name" value="SER_THR_PHOSPHATASE"/>
    <property type="match status" value="1"/>
</dbReference>
<dbReference type="PRINTS" id="PR00114">
    <property type="entry name" value="STPHPHTASE"/>
</dbReference>
<dbReference type="SUPFAM" id="SSF56300">
    <property type="entry name" value="Metallo-dependent phosphatases"/>
    <property type="match status" value="1"/>
</dbReference>
<name>A0ABR2KLQ4_9EUKA</name>
<organism evidence="4 5">
    <name type="scientific">Tritrichomonas musculus</name>
    <dbReference type="NCBI Taxonomy" id="1915356"/>
    <lineage>
        <taxon>Eukaryota</taxon>
        <taxon>Metamonada</taxon>
        <taxon>Parabasalia</taxon>
        <taxon>Tritrichomonadida</taxon>
        <taxon>Tritrichomonadidae</taxon>
        <taxon>Tritrichomonas</taxon>
    </lineage>
</organism>
<feature type="compositionally biased region" description="Polar residues" evidence="2">
    <location>
        <begin position="415"/>
        <end position="425"/>
    </location>
</feature>
<protein>
    <recommendedName>
        <fullName evidence="1">Serine/threonine-protein phosphatase</fullName>
        <ecNumber evidence="1">3.1.3.16</ecNumber>
    </recommendedName>
</protein>
<dbReference type="InterPro" id="IPR006186">
    <property type="entry name" value="Ser/Thr-sp_prot-phosphatase"/>
</dbReference>
<evidence type="ECO:0000313" key="4">
    <source>
        <dbReference type="EMBL" id="KAK8891347.1"/>
    </source>
</evidence>
<evidence type="ECO:0000313" key="5">
    <source>
        <dbReference type="Proteomes" id="UP001470230"/>
    </source>
</evidence>
<dbReference type="CDD" id="cd00144">
    <property type="entry name" value="MPP_PPP_family"/>
    <property type="match status" value="1"/>
</dbReference>
<dbReference type="Pfam" id="PF00149">
    <property type="entry name" value="Metallophos"/>
    <property type="match status" value="1"/>
</dbReference>
<evidence type="ECO:0000256" key="2">
    <source>
        <dbReference type="SAM" id="MobiDB-lite"/>
    </source>
</evidence>
<proteinExistence type="inferred from homology"/>
<dbReference type="InterPro" id="IPR050341">
    <property type="entry name" value="PP1_catalytic_subunit"/>
</dbReference>
<dbReference type="PANTHER" id="PTHR11668">
    <property type="entry name" value="SERINE/THREONINE PROTEIN PHOSPHATASE"/>
    <property type="match status" value="1"/>
</dbReference>